<dbReference type="InterPro" id="IPR036821">
    <property type="entry name" value="Peptide_deformylase_sf"/>
</dbReference>
<dbReference type="SUPFAM" id="SSF56420">
    <property type="entry name" value="Peptide deformylase"/>
    <property type="match status" value="1"/>
</dbReference>
<dbReference type="PANTHER" id="PTHR10458:SF22">
    <property type="entry name" value="PEPTIDE DEFORMYLASE"/>
    <property type="match status" value="1"/>
</dbReference>
<feature type="binding site" evidence="3">
    <location>
        <position position="133"/>
    </location>
    <ligand>
        <name>Fe cation</name>
        <dbReference type="ChEBI" id="CHEBI:24875"/>
    </ligand>
</feature>
<evidence type="ECO:0000256" key="1">
    <source>
        <dbReference type="ARBA" id="ARBA00010759"/>
    </source>
</evidence>
<protein>
    <recommendedName>
        <fullName evidence="3">Peptide deformylase</fullName>
        <shortName evidence="3">PDF</shortName>
        <ecNumber evidence="3">3.5.1.88</ecNumber>
    </recommendedName>
    <alternativeName>
        <fullName evidence="3">Polypeptide deformylase</fullName>
    </alternativeName>
</protein>
<dbReference type="PIRSF" id="PIRSF004749">
    <property type="entry name" value="Pep_def"/>
    <property type="match status" value="1"/>
</dbReference>
<comment type="caution">
    <text evidence="4">The sequence shown here is derived from an EMBL/GenBank/DDBJ whole genome shotgun (WGS) entry which is preliminary data.</text>
</comment>
<dbReference type="NCBIfam" id="NF001159">
    <property type="entry name" value="PRK00150.1-3"/>
    <property type="match status" value="1"/>
</dbReference>
<dbReference type="Proteomes" id="UP000190080">
    <property type="component" value="Unassembled WGS sequence"/>
</dbReference>
<feature type="active site" evidence="3">
    <location>
        <position position="134"/>
    </location>
</feature>
<evidence type="ECO:0000256" key="2">
    <source>
        <dbReference type="ARBA" id="ARBA00023004"/>
    </source>
</evidence>
<sequence length="159" mass="17789">MNMALRNITNYEKDGVLRKKSKYVEKIDKKVLQLIEDMAETMYNGDGVGLAAPQVGILKRIIVIDIGDGLIKLINPQIIEKEGEQRDTEGCLSIPELIGEVIRPYKVIVRGINEHGENVEMKAEGFLARAFCHEIDHLDGISFIDKAVSGTIKNITIQR</sequence>
<accession>A0A1V4II14</accession>
<dbReference type="NCBIfam" id="TIGR00079">
    <property type="entry name" value="pept_deformyl"/>
    <property type="match status" value="1"/>
</dbReference>
<comment type="cofactor">
    <cofactor evidence="3">
        <name>Fe(2+)</name>
        <dbReference type="ChEBI" id="CHEBI:29033"/>
    </cofactor>
    <text evidence="3">Binds 1 Fe(2+) ion.</text>
</comment>
<dbReference type="Gene3D" id="3.90.45.10">
    <property type="entry name" value="Peptide deformylase"/>
    <property type="match status" value="1"/>
</dbReference>
<dbReference type="EMBL" id="MZGV01000042">
    <property type="protein sequence ID" value="OPJ59559.1"/>
    <property type="molecule type" value="Genomic_DNA"/>
</dbReference>
<dbReference type="HAMAP" id="MF_00163">
    <property type="entry name" value="Pep_deformylase"/>
    <property type="match status" value="1"/>
</dbReference>
<keyword evidence="3" id="KW-0479">Metal-binding</keyword>
<dbReference type="EC" id="3.5.1.88" evidence="3"/>
<organism evidence="4 5">
    <name type="scientific">Clostridium oryzae</name>
    <dbReference type="NCBI Taxonomy" id="1450648"/>
    <lineage>
        <taxon>Bacteria</taxon>
        <taxon>Bacillati</taxon>
        <taxon>Bacillota</taxon>
        <taxon>Clostridia</taxon>
        <taxon>Eubacteriales</taxon>
        <taxon>Clostridiaceae</taxon>
        <taxon>Clostridium</taxon>
    </lineage>
</organism>
<keyword evidence="2 3" id="KW-0408">Iron</keyword>
<proteinExistence type="inferred from homology"/>
<evidence type="ECO:0000313" key="5">
    <source>
        <dbReference type="Proteomes" id="UP000190080"/>
    </source>
</evidence>
<evidence type="ECO:0000256" key="3">
    <source>
        <dbReference type="HAMAP-Rule" id="MF_00163"/>
    </source>
</evidence>
<dbReference type="CDD" id="cd00487">
    <property type="entry name" value="Pep_deformylase"/>
    <property type="match status" value="1"/>
</dbReference>
<dbReference type="STRING" id="1450648.CLORY_32060"/>
<dbReference type="PRINTS" id="PR01576">
    <property type="entry name" value="PDEFORMYLASE"/>
</dbReference>
<dbReference type="AlphaFoldDB" id="A0A1V4II14"/>
<dbReference type="PANTHER" id="PTHR10458">
    <property type="entry name" value="PEPTIDE DEFORMYLASE"/>
    <property type="match status" value="1"/>
</dbReference>
<feature type="binding site" evidence="3">
    <location>
        <position position="137"/>
    </location>
    <ligand>
        <name>Fe cation</name>
        <dbReference type="ChEBI" id="CHEBI:24875"/>
    </ligand>
</feature>
<dbReference type="Pfam" id="PF01327">
    <property type="entry name" value="Pep_deformylase"/>
    <property type="match status" value="1"/>
</dbReference>
<comment type="function">
    <text evidence="3">Removes the formyl group from the N-terminal Met of newly synthesized proteins. Requires at least a dipeptide for an efficient rate of reaction. N-terminal L-methionine is a prerequisite for activity but the enzyme has broad specificity at other positions.</text>
</comment>
<evidence type="ECO:0000313" key="4">
    <source>
        <dbReference type="EMBL" id="OPJ59559.1"/>
    </source>
</evidence>
<reference evidence="4 5" key="1">
    <citation type="submission" date="2017-03" db="EMBL/GenBank/DDBJ databases">
        <title>Genome sequence of Clostridium oryzae DSM 28571.</title>
        <authorList>
            <person name="Poehlein A."/>
            <person name="Daniel R."/>
        </authorList>
    </citation>
    <scope>NUCLEOTIDE SEQUENCE [LARGE SCALE GENOMIC DNA]</scope>
    <source>
        <strain evidence="4 5">DSM 28571</strain>
    </source>
</reference>
<comment type="catalytic activity">
    <reaction evidence="3">
        <text>N-terminal N-formyl-L-methionyl-[peptide] + H2O = N-terminal L-methionyl-[peptide] + formate</text>
        <dbReference type="Rhea" id="RHEA:24420"/>
        <dbReference type="Rhea" id="RHEA-COMP:10639"/>
        <dbReference type="Rhea" id="RHEA-COMP:10640"/>
        <dbReference type="ChEBI" id="CHEBI:15377"/>
        <dbReference type="ChEBI" id="CHEBI:15740"/>
        <dbReference type="ChEBI" id="CHEBI:49298"/>
        <dbReference type="ChEBI" id="CHEBI:64731"/>
        <dbReference type="EC" id="3.5.1.88"/>
    </reaction>
</comment>
<feature type="binding site" evidence="3">
    <location>
        <position position="91"/>
    </location>
    <ligand>
        <name>Fe cation</name>
        <dbReference type="ChEBI" id="CHEBI:24875"/>
    </ligand>
</feature>
<keyword evidence="3" id="KW-0648">Protein biosynthesis</keyword>
<keyword evidence="3 4" id="KW-0378">Hydrolase</keyword>
<keyword evidence="5" id="KW-1185">Reference proteome</keyword>
<dbReference type="GO" id="GO:0046872">
    <property type="term" value="F:metal ion binding"/>
    <property type="evidence" value="ECO:0007669"/>
    <property type="project" value="UniProtKB-KW"/>
</dbReference>
<dbReference type="GO" id="GO:0006412">
    <property type="term" value="P:translation"/>
    <property type="evidence" value="ECO:0007669"/>
    <property type="project" value="UniProtKB-UniRule"/>
</dbReference>
<dbReference type="GO" id="GO:0042586">
    <property type="term" value="F:peptide deformylase activity"/>
    <property type="evidence" value="ECO:0007669"/>
    <property type="project" value="UniProtKB-UniRule"/>
</dbReference>
<dbReference type="InterPro" id="IPR023635">
    <property type="entry name" value="Peptide_deformylase"/>
</dbReference>
<name>A0A1V4II14_9CLOT</name>
<gene>
    <name evidence="4" type="primary">def_3</name>
    <name evidence="3" type="synonym">def</name>
    <name evidence="4" type="ORF">CLORY_32060</name>
</gene>
<comment type="similarity">
    <text evidence="1 3">Belongs to the polypeptide deformylase family.</text>
</comment>